<organism evidence="1 2">
    <name type="scientific">Panagrolaimus sp. ES5</name>
    <dbReference type="NCBI Taxonomy" id="591445"/>
    <lineage>
        <taxon>Eukaryota</taxon>
        <taxon>Metazoa</taxon>
        <taxon>Ecdysozoa</taxon>
        <taxon>Nematoda</taxon>
        <taxon>Chromadorea</taxon>
        <taxon>Rhabditida</taxon>
        <taxon>Tylenchina</taxon>
        <taxon>Panagrolaimomorpha</taxon>
        <taxon>Panagrolaimoidea</taxon>
        <taxon>Panagrolaimidae</taxon>
        <taxon>Panagrolaimus</taxon>
    </lineage>
</organism>
<evidence type="ECO:0000313" key="1">
    <source>
        <dbReference type="Proteomes" id="UP000887579"/>
    </source>
</evidence>
<dbReference type="Proteomes" id="UP000887579">
    <property type="component" value="Unplaced"/>
</dbReference>
<dbReference type="WBParaSite" id="ES5_v2.g16588.t1">
    <property type="protein sequence ID" value="ES5_v2.g16588.t1"/>
    <property type="gene ID" value="ES5_v2.g16588"/>
</dbReference>
<protein>
    <submittedName>
        <fullName evidence="2">Uncharacterized protein</fullName>
    </submittedName>
</protein>
<reference evidence="2" key="1">
    <citation type="submission" date="2022-11" db="UniProtKB">
        <authorList>
            <consortium name="WormBaseParasite"/>
        </authorList>
    </citation>
    <scope>IDENTIFICATION</scope>
</reference>
<accession>A0AC34FHC9</accession>
<proteinExistence type="predicted"/>
<sequence>MAKTGIIKLIFILFLVLSLIFAIASLITSAWRTYENETSQINFGLLTHECFVFDENYIAENEEVVVECAIVEPNNVVSVAPLTVNGNTATDNICDQWIMVRNTYEKVTAVLMITAIIALIGALIDAFIIQKLWPKLYWIPPILAVISAIFLLLSIIIYSIKVGNLLINPTFVKPGNANLHLEPVLSYHLGHSFWLAFIALCTTLIAAIFGFMAAKNFGEEHSSRHLVQNFITSAMK</sequence>
<name>A0AC34FHC9_9BILA</name>
<evidence type="ECO:0000313" key="2">
    <source>
        <dbReference type="WBParaSite" id="ES5_v2.g16588.t1"/>
    </source>
</evidence>